<name>A0AAE6V347_9PSED</name>
<gene>
    <name evidence="1" type="ORF">TCK1_3507</name>
</gene>
<organism evidence="1 2">
    <name type="scientific">Pseudomonas monteilii</name>
    <dbReference type="NCBI Taxonomy" id="76759"/>
    <lineage>
        <taxon>Bacteria</taxon>
        <taxon>Pseudomonadati</taxon>
        <taxon>Pseudomonadota</taxon>
        <taxon>Gammaproteobacteria</taxon>
        <taxon>Pseudomonadales</taxon>
        <taxon>Pseudomonadaceae</taxon>
        <taxon>Pseudomonas</taxon>
    </lineage>
</organism>
<sequence length="101" mass="11801">MLTVSALKILAQEAPRTLMTWSRFVADTEFTWRNPNLVSDAEGWQTLWFDMEIVNALALAEWEEEGSPEDWSHRWIEAYQRDAEGLIVELLQLLVRPDKPQ</sequence>
<evidence type="ECO:0000313" key="2">
    <source>
        <dbReference type="Proteomes" id="UP000464593"/>
    </source>
</evidence>
<evidence type="ECO:0000313" key="1">
    <source>
        <dbReference type="EMBL" id="QHB28853.1"/>
    </source>
</evidence>
<protein>
    <submittedName>
        <fullName evidence="1">Uncharacterized protein</fullName>
    </submittedName>
</protein>
<reference evidence="1 2" key="1">
    <citation type="submission" date="2019-05" db="EMBL/GenBank/DDBJ databases">
        <title>Complete genome sequence of Pseudomonas Pseudomonas resinovorans.</title>
        <authorList>
            <person name="Chen H.-P."/>
        </authorList>
    </citation>
    <scope>NUCLEOTIDE SEQUENCE [LARGE SCALE GENOMIC DNA]</scope>
    <source>
        <strain evidence="1 2">TCU-CK1</strain>
    </source>
</reference>
<dbReference type="EMBL" id="CP040324">
    <property type="protein sequence ID" value="QHB28853.1"/>
    <property type="molecule type" value="Genomic_DNA"/>
</dbReference>
<dbReference type="Proteomes" id="UP000464593">
    <property type="component" value="Chromosome"/>
</dbReference>
<dbReference type="AlphaFoldDB" id="A0AAE6V347"/>
<accession>A0AAE6V347</accession>
<proteinExistence type="predicted"/>